<dbReference type="Proteomes" id="UP000193144">
    <property type="component" value="Unassembled WGS sequence"/>
</dbReference>
<dbReference type="AlphaFoldDB" id="A0A1Y1ZAS8"/>
<feature type="region of interest" description="Disordered" evidence="1">
    <location>
        <begin position="1"/>
        <end position="23"/>
    </location>
</feature>
<reference evidence="3 4" key="1">
    <citation type="submission" date="2016-07" db="EMBL/GenBank/DDBJ databases">
        <title>Pervasive Adenine N6-methylation of Active Genes in Fungi.</title>
        <authorList>
            <consortium name="DOE Joint Genome Institute"/>
            <person name="Mondo S.J."/>
            <person name="Dannebaum R.O."/>
            <person name="Kuo R.C."/>
            <person name="Labutti K."/>
            <person name="Haridas S."/>
            <person name="Kuo A."/>
            <person name="Salamov A."/>
            <person name="Ahrendt S.R."/>
            <person name="Lipzen A."/>
            <person name="Sullivan W."/>
            <person name="Andreopoulos W.B."/>
            <person name="Clum A."/>
            <person name="Lindquist E."/>
            <person name="Daum C."/>
            <person name="Ramamoorthy G.K."/>
            <person name="Gryganskyi A."/>
            <person name="Culley D."/>
            <person name="Magnuson J.K."/>
            <person name="James T.Y."/>
            <person name="O'Malley M.A."/>
            <person name="Stajich J.E."/>
            <person name="Spatafora J.W."/>
            <person name="Visel A."/>
            <person name="Grigoriev I.V."/>
        </authorList>
    </citation>
    <scope>NUCLEOTIDE SEQUENCE [LARGE SCALE GENOMIC DNA]</scope>
    <source>
        <strain evidence="3 4">CBS 115471</strain>
    </source>
</reference>
<organism evidence="3 4">
    <name type="scientific">Clohesyomyces aquaticus</name>
    <dbReference type="NCBI Taxonomy" id="1231657"/>
    <lineage>
        <taxon>Eukaryota</taxon>
        <taxon>Fungi</taxon>
        <taxon>Dikarya</taxon>
        <taxon>Ascomycota</taxon>
        <taxon>Pezizomycotina</taxon>
        <taxon>Dothideomycetes</taxon>
        <taxon>Pleosporomycetidae</taxon>
        <taxon>Pleosporales</taxon>
        <taxon>Lindgomycetaceae</taxon>
        <taxon>Clohesyomyces</taxon>
    </lineage>
</organism>
<gene>
    <name evidence="3" type="ORF">BCR34DRAFT_590356</name>
</gene>
<name>A0A1Y1ZAS8_9PLEO</name>
<feature type="region of interest" description="Disordered" evidence="1">
    <location>
        <begin position="104"/>
        <end position="152"/>
    </location>
</feature>
<dbReference type="EMBL" id="MCFA01000110">
    <property type="protein sequence ID" value="ORY07286.1"/>
    <property type="molecule type" value="Genomic_DNA"/>
</dbReference>
<sequence length="166" mass="18640">MPALPTSPWQPRSESRNELSERSWSNLRSENKAAAIMGGAIGALALFAILAVLWHCKRIKKIKEQRSGDVFADVVDWARPRPRPRPPKFEDTVGPLDCRILEDLGTDRAEERPVHQDMEETTTTSTIEVPKPIAQPEKPPTRTPQPRSFQSVDHITTLNLNRACGI</sequence>
<keyword evidence="2" id="KW-1133">Transmembrane helix</keyword>
<evidence type="ECO:0000256" key="2">
    <source>
        <dbReference type="SAM" id="Phobius"/>
    </source>
</evidence>
<keyword evidence="2" id="KW-0472">Membrane</keyword>
<evidence type="ECO:0000313" key="3">
    <source>
        <dbReference type="EMBL" id="ORY07286.1"/>
    </source>
</evidence>
<accession>A0A1Y1ZAS8</accession>
<evidence type="ECO:0000256" key="1">
    <source>
        <dbReference type="SAM" id="MobiDB-lite"/>
    </source>
</evidence>
<comment type="caution">
    <text evidence="3">The sequence shown here is derived from an EMBL/GenBank/DDBJ whole genome shotgun (WGS) entry which is preliminary data.</text>
</comment>
<keyword evidence="2" id="KW-0812">Transmembrane</keyword>
<feature type="transmembrane region" description="Helical" evidence="2">
    <location>
        <begin position="33"/>
        <end position="56"/>
    </location>
</feature>
<proteinExistence type="predicted"/>
<keyword evidence="4" id="KW-1185">Reference proteome</keyword>
<protein>
    <submittedName>
        <fullName evidence="3">Uncharacterized protein</fullName>
    </submittedName>
</protein>
<evidence type="ECO:0000313" key="4">
    <source>
        <dbReference type="Proteomes" id="UP000193144"/>
    </source>
</evidence>
<feature type="compositionally biased region" description="Basic and acidic residues" evidence="1">
    <location>
        <begin position="104"/>
        <end position="118"/>
    </location>
</feature>